<reference evidence="3 4" key="1">
    <citation type="journal article" date="2016" name="Nat. Commun.">
        <title>Thousands of microbial genomes shed light on interconnected biogeochemical processes in an aquifer system.</title>
        <authorList>
            <person name="Anantharaman K."/>
            <person name="Brown C.T."/>
            <person name="Hug L.A."/>
            <person name="Sharon I."/>
            <person name="Castelle C.J."/>
            <person name="Probst A.J."/>
            <person name="Thomas B.C."/>
            <person name="Singh A."/>
            <person name="Wilkins M.J."/>
            <person name="Karaoz U."/>
            <person name="Brodie E.L."/>
            <person name="Williams K.H."/>
            <person name="Hubbard S.S."/>
            <person name="Banfield J.F."/>
        </authorList>
    </citation>
    <scope>NUCLEOTIDE SEQUENCE [LARGE SCALE GENOMIC DNA]</scope>
</reference>
<keyword evidence="2" id="KW-0472">Membrane</keyword>
<comment type="caution">
    <text evidence="3">The sequence shown here is derived from an EMBL/GenBank/DDBJ whole genome shotgun (WGS) entry which is preliminary data.</text>
</comment>
<evidence type="ECO:0000256" key="1">
    <source>
        <dbReference type="SAM" id="MobiDB-lite"/>
    </source>
</evidence>
<feature type="transmembrane region" description="Helical" evidence="2">
    <location>
        <begin position="7"/>
        <end position="28"/>
    </location>
</feature>
<protein>
    <recommendedName>
        <fullName evidence="5">Dipeptidylpeptidase IV N-terminal domain-containing protein</fullName>
    </recommendedName>
</protein>
<dbReference type="EMBL" id="MHRQ01000025">
    <property type="protein sequence ID" value="OHA26170.1"/>
    <property type="molecule type" value="Genomic_DNA"/>
</dbReference>
<dbReference type="Proteomes" id="UP000177565">
    <property type="component" value="Unassembled WGS sequence"/>
</dbReference>
<evidence type="ECO:0000313" key="3">
    <source>
        <dbReference type="EMBL" id="OHA26170.1"/>
    </source>
</evidence>
<dbReference type="AlphaFoldDB" id="A0A1G2MQJ3"/>
<name>A0A1G2MQJ3_9BACT</name>
<organism evidence="3 4">
    <name type="scientific">Candidatus Taylorbacteria bacterium RIFCSPHIGHO2_02_FULL_46_13</name>
    <dbReference type="NCBI Taxonomy" id="1802312"/>
    <lineage>
        <taxon>Bacteria</taxon>
        <taxon>Candidatus Tayloriibacteriota</taxon>
    </lineage>
</organism>
<dbReference type="STRING" id="1802312.A3C06_03535"/>
<evidence type="ECO:0000313" key="4">
    <source>
        <dbReference type="Proteomes" id="UP000177565"/>
    </source>
</evidence>
<keyword evidence="2" id="KW-0812">Transmembrane</keyword>
<accession>A0A1G2MQJ3</accession>
<dbReference type="SUPFAM" id="SSF69322">
    <property type="entry name" value="Tricorn protease domain 2"/>
    <property type="match status" value="1"/>
</dbReference>
<evidence type="ECO:0000256" key="2">
    <source>
        <dbReference type="SAM" id="Phobius"/>
    </source>
</evidence>
<keyword evidence="2" id="KW-1133">Transmembrane helix</keyword>
<evidence type="ECO:0008006" key="5">
    <source>
        <dbReference type="Google" id="ProtNLM"/>
    </source>
</evidence>
<sequence>MNKNRAISIIIIVIAVVLLALAILYFFFRKGSVPPVEPQVPGSAVFPISPNAPGTSNTPSSSGNQNQPGYENQPQTFKQSLRLLSSLPVSGATIFEKNAETFVRYVERATGHIYEVQLSRTEPPYRISNTTIPKIYEAVWVQNGDGVIARFLKDGSDEIQTFYAGLKPSATSTEQKLVDGTFLASGINALAVSPTQDRIFYLVKAGQETFGTRASPNGTLKAQLWSSSAHEWLVSWKESRTITLTTKPSADVPGYLYFLDATSGAFRKILSGINGLTTLPNSALSFILYSETIPSSFTLKLLDTQKQKVSEIGVATLPEKCAWGPVDKTALFCGVPDNISSGQYPDAWYQGQTSFTDSVWKINIKTGETRMILSPQTVAQQTMDIINPMLNSKEEYLLFMNKKDLSLWVLDLMGPSF</sequence>
<gene>
    <name evidence="3" type="ORF">A3C06_03535</name>
</gene>
<feature type="compositionally biased region" description="Polar residues" evidence="1">
    <location>
        <begin position="52"/>
        <end position="73"/>
    </location>
</feature>
<feature type="region of interest" description="Disordered" evidence="1">
    <location>
        <begin position="47"/>
        <end position="73"/>
    </location>
</feature>
<proteinExistence type="predicted"/>